<dbReference type="RefSeq" id="WP_014804850.1">
    <property type="nucleotide sequence ID" value="NC_018020.1"/>
</dbReference>
<feature type="transmembrane region" description="Helical" evidence="1">
    <location>
        <begin position="193"/>
        <end position="215"/>
    </location>
</feature>
<organism evidence="3 4">
    <name type="scientific">Turneriella parva (strain ATCC BAA-1111 / DSM 21527 / NCTC 11395 / H)</name>
    <name type="common">Leptospira parva</name>
    <dbReference type="NCBI Taxonomy" id="869212"/>
    <lineage>
        <taxon>Bacteria</taxon>
        <taxon>Pseudomonadati</taxon>
        <taxon>Spirochaetota</taxon>
        <taxon>Spirochaetia</taxon>
        <taxon>Leptospirales</taxon>
        <taxon>Leptospiraceae</taxon>
        <taxon>Turneriella</taxon>
    </lineage>
</organism>
<dbReference type="PANTHER" id="PTHR36459:SF1">
    <property type="entry name" value="FATTY ACID DESATURASE DOMAIN-CONTAINING PROTEIN-RELATED"/>
    <property type="match status" value="1"/>
</dbReference>
<name>I4BAR6_TURPD</name>
<dbReference type="STRING" id="869212.Turpa_3739"/>
<keyword evidence="1" id="KW-1133">Transmembrane helix</keyword>
<dbReference type="GO" id="GO:0006629">
    <property type="term" value="P:lipid metabolic process"/>
    <property type="evidence" value="ECO:0007669"/>
    <property type="project" value="InterPro"/>
</dbReference>
<gene>
    <name evidence="3" type="ordered locus">Turpa_3739</name>
</gene>
<feature type="transmembrane region" description="Helical" evidence="1">
    <location>
        <begin position="152"/>
        <end position="172"/>
    </location>
</feature>
<evidence type="ECO:0000256" key="1">
    <source>
        <dbReference type="SAM" id="Phobius"/>
    </source>
</evidence>
<dbReference type="OrthoDB" id="634389at2"/>
<dbReference type="AlphaFoldDB" id="I4BAR6"/>
<sequence>MAANTLIGTDPVEPGIRLGGFFKKLVLAIIKDERDIDLLTCLIKLSILLPGSAALILLFPEYRTYLAVAHIALFLFYLGPYTLMLHNISHRPLFHYSLRFLNFWPQAVLGVFFGMTPYTYFSHHLGMHHPENNLKEDLSSTLKYRRDSFLHFLHYYISFATIGIFTLANYFIRRGRWPLFRKAMLGEFSWFALMAACLWLNTEVTLIVFIIPWGLTRFLLMAGNWTQHAFVDTSDPANPYLNSITFIDSPYNKRCFNDGYHIGHHVNMNRHFLDMPADFIDNLATYRETRSIVFRKLDYFMIWLLLMAKQYKILSRFFVDLSDKKLSRDEIIALMKSRMTPLKA</sequence>
<dbReference type="InterPro" id="IPR005804">
    <property type="entry name" value="FA_desaturase_dom"/>
</dbReference>
<dbReference type="Pfam" id="PF00487">
    <property type="entry name" value="FA_desaturase"/>
    <property type="match status" value="1"/>
</dbReference>
<dbReference type="Proteomes" id="UP000006048">
    <property type="component" value="Chromosome"/>
</dbReference>
<evidence type="ECO:0000313" key="4">
    <source>
        <dbReference type="Proteomes" id="UP000006048"/>
    </source>
</evidence>
<dbReference type="KEGG" id="tpx:Turpa_3739"/>
<protein>
    <submittedName>
        <fullName evidence="3">Fatty acid desaturase</fullName>
    </submittedName>
</protein>
<proteinExistence type="predicted"/>
<dbReference type="PANTHER" id="PTHR36459">
    <property type="entry name" value="ORF"/>
    <property type="match status" value="1"/>
</dbReference>
<feature type="transmembrane region" description="Helical" evidence="1">
    <location>
        <begin position="65"/>
        <end position="88"/>
    </location>
</feature>
<dbReference type="HOGENOM" id="CLU_033263_1_0_12"/>
<accession>I4BAR6</accession>
<evidence type="ECO:0000313" key="3">
    <source>
        <dbReference type="EMBL" id="AFM14373.1"/>
    </source>
</evidence>
<evidence type="ECO:0000259" key="2">
    <source>
        <dbReference type="Pfam" id="PF00487"/>
    </source>
</evidence>
<dbReference type="EMBL" id="CP002959">
    <property type="protein sequence ID" value="AFM14373.1"/>
    <property type="molecule type" value="Genomic_DNA"/>
</dbReference>
<feature type="transmembrane region" description="Helical" evidence="1">
    <location>
        <begin position="100"/>
        <end position="121"/>
    </location>
</feature>
<dbReference type="PATRIC" id="fig|869212.3.peg.3767"/>
<reference evidence="3 4" key="1">
    <citation type="submission" date="2012-06" db="EMBL/GenBank/DDBJ databases">
        <title>The complete chromosome of genome of Turneriella parva DSM 21527.</title>
        <authorList>
            <consortium name="US DOE Joint Genome Institute (JGI-PGF)"/>
            <person name="Lucas S."/>
            <person name="Han J."/>
            <person name="Lapidus A."/>
            <person name="Bruce D."/>
            <person name="Goodwin L."/>
            <person name="Pitluck S."/>
            <person name="Peters L."/>
            <person name="Kyrpides N."/>
            <person name="Mavromatis K."/>
            <person name="Ivanova N."/>
            <person name="Mikhailova N."/>
            <person name="Chertkov O."/>
            <person name="Detter J.C."/>
            <person name="Tapia R."/>
            <person name="Han C."/>
            <person name="Land M."/>
            <person name="Hauser L."/>
            <person name="Markowitz V."/>
            <person name="Cheng J.-F."/>
            <person name="Hugenholtz P."/>
            <person name="Woyke T."/>
            <person name="Wu D."/>
            <person name="Gronow S."/>
            <person name="Wellnitz S."/>
            <person name="Brambilla E."/>
            <person name="Klenk H.-P."/>
            <person name="Eisen J.A."/>
        </authorList>
    </citation>
    <scope>NUCLEOTIDE SEQUENCE [LARGE SCALE GENOMIC DNA]</scope>
    <source>
        <strain evidence="4">ATCC BAA-1111 / DSM 21527 / NCTC 11395 / H</strain>
    </source>
</reference>
<keyword evidence="1" id="KW-0472">Membrane</keyword>
<feature type="domain" description="Fatty acid desaturase" evidence="2">
    <location>
        <begin position="71"/>
        <end position="277"/>
    </location>
</feature>
<feature type="transmembrane region" description="Helical" evidence="1">
    <location>
        <begin position="38"/>
        <end position="59"/>
    </location>
</feature>
<keyword evidence="4" id="KW-1185">Reference proteome</keyword>
<keyword evidence="1" id="KW-0812">Transmembrane</keyword>